<organism evidence="3 4">
    <name type="scientific">Aplysia californica</name>
    <name type="common">California sea hare</name>
    <dbReference type="NCBI Taxonomy" id="6500"/>
    <lineage>
        <taxon>Eukaryota</taxon>
        <taxon>Metazoa</taxon>
        <taxon>Spiralia</taxon>
        <taxon>Lophotrochozoa</taxon>
        <taxon>Mollusca</taxon>
        <taxon>Gastropoda</taxon>
        <taxon>Heterobranchia</taxon>
        <taxon>Euthyneura</taxon>
        <taxon>Tectipleura</taxon>
        <taxon>Aplysiida</taxon>
        <taxon>Aplysioidea</taxon>
        <taxon>Aplysiidae</taxon>
        <taxon>Aplysia</taxon>
    </lineage>
</organism>
<reference evidence="4" key="2">
    <citation type="submission" date="2025-08" db="UniProtKB">
        <authorList>
            <consortium name="RefSeq"/>
        </authorList>
    </citation>
    <scope>IDENTIFICATION</scope>
</reference>
<dbReference type="CDD" id="cd01450">
    <property type="entry name" value="vWFA_subfamily_ECM"/>
    <property type="match status" value="1"/>
</dbReference>
<protein>
    <submittedName>
        <fullName evidence="4">Collagen alpha-6(VI) chain</fullName>
    </submittedName>
</protein>
<dbReference type="PANTHER" id="PTHR24020:SF87">
    <property type="entry name" value="COLLAGEN ALPHA-1(VI) CHAIN-LIKE"/>
    <property type="match status" value="1"/>
</dbReference>
<reference evidence="4" key="1">
    <citation type="journal article" date="2010" name="Front. Aging Neurosci.">
        <title>Do different neurons age differently? Direct genome-wide analysis of aging in single identified cholinergic neurons.</title>
        <authorList>
            <person name="Moroz L.L."/>
            <person name="Kohn A.B."/>
        </authorList>
    </citation>
    <scope>NUCLEOTIDE SEQUENCE</scope>
</reference>
<dbReference type="PROSITE" id="PS50234">
    <property type="entry name" value="VWFA"/>
    <property type="match status" value="1"/>
</dbReference>
<accession>A0ABM1ACD4</accession>
<feature type="domain" description="VWFA" evidence="2">
    <location>
        <begin position="41"/>
        <end position="217"/>
    </location>
</feature>
<keyword evidence="3" id="KW-1185">Reference proteome</keyword>
<dbReference type="PANTHER" id="PTHR24020">
    <property type="entry name" value="COLLAGEN ALPHA"/>
    <property type="match status" value="1"/>
</dbReference>
<evidence type="ECO:0000313" key="3">
    <source>
        <dbReference type="Proteomes" id="UP000694888"/>
    </source>
</evidence>
<dbReference type="InterPro" id="IPR036465">
    <property type="entry name" value="vWFA_dom_sf"/>
</dbReference>
<proteinExistence type="predicted"/>
<dbReference type="Pfam" id="PF00092">
    <property type="entry name" value="VWA"/>
    <property type="match status" value="1"/>
</dbReference>
<dbReference type="SMART" id="SM00327">
    <property type="entry name" value="VWA"/>
    <property type="match status" value="1"/>
</dbReference>
<dbReference type="GO" id="GO:0005581">
    <property type="term" value="C:collagen trimer"/>
    <property type="evidence" value="ECO:0007669"/>
    <property type="project" value="UniProtKB-KW"/>
</dbReference>
<evidence type="ECO:0000259" key="2">
    <source>
        <dbReference type="PROSITE" id="PS50234"/>
    </source>
</evidence>
<dbReference type="Proteomes" id="UP000694888">
    <property type="component" value="Unplaced"/>
</dbReference>
<keyword evidence="1" id="KW-0732">Signal</keyword>
<sequence>MIKLLCVFIVALGAINASVVKRETIHDKGTHLLVCEQEPIELGIVLDSSVSIDRKDFKKGKEFLQDFLQQFEIGGGDRDVRVSIITFGKGIYPEDGFNLTKYTDKDELIAAIGNIPHRLGRYTSTGEGIEYMATAQLASQFTRSWAERVGLVITDGNSQESAKTKEAARQARESGITMFAIGVGNVKDQELVNIAGDASRVFKVDSYDELENIKQTLAHQTCIRQLKTTTPPPQTVCGEANPADIYFVFSPAELGLEGTSWATSLIGSLIKQEQMEEGFRFGVVSGSCPDDEGFNLDEYSNVSDIETRLSTYAASRMSALVDRVSGNDFYGTTGGRSGAQDVAVLVSSGGKRSRRLQAEVDRLRNEGVEVFVADISGSGISFEGATTLTGATYKDVALNLVTQLCPTRN</sequence>
<feature type="signal peptide" evidence="1">
    <location>
        <begin position="1"/>
        <end position="17"/>
    </location>
</feature>
<evidence type="ECO:0000256" key="1">
    <source>
        <dbReference type="SAM" id="SignalP"/>
    </source>
</evidence>
<dbReference type="RefSeq" id="XP_012945016.1">
    <property type="nucleotide sequence ID" value="XM_013089562.2"/>
</dbReference>
<gene>
    <name evidence="4" type="primary">LOC100533530</name>
</gene>
<dbReference type="InterPro" id="IPR002035">
    <property type="entry name" value="VWF_A"/>
</dbReference>
<dbReference type="SUPFAM" id="SSF53300">
    <property type="entry name" value="vWA-like"/>
    <property type="match status" value="2"/>
</dbReference>
<dbReference type="InterPro" id="IPR050525">
    <property type="entry name" value="ECM_Assembly_Org"/>
</dbReference>
<feature type="chain" id="PRO_5046493130" evidence="1">
    <location>
        <begin position="18"/>
        <end position="409"/>
    </location>
</feature>
<keyword evidence="4" id="KW-0176">Collagen</keyword>
<dbReference type="Gene3D" id="3.40.50.410">
    <property type="entry name" value="von Willebrand factor, type A domain"/>
    <property type="match status" value="2"/>
</dbReference>
<name>A0ABM1ACD4_APLCA</name>
<evidence type="ECO:0000313" key="4">
    <source>
        <dbReference type="RefSeq" id="XP_012945016.1"/>
    </source>
</evidence>
<dbReference type="GeneID" id="100533530"/>